<protein>
    <recommendedName>
        <fullName evidence="3">Lipoprotein</fullName>
    </recommendedName>
</protein>
<keyword evidence="2" id="KW-1185">Reference proteome</keyword>
<sequence>MLQILKKDQAADVITSQSSLAEIIDNALTSAYKKSGTQVTPAGSNVLNLAINKALISVNQSMLKYNASNAIVLSISIDNGEKTLTKSYRSSGKSEGPLQADIAVLERDFNQQLSKLISNIVNDPQLIEFMR</sequence>
<gene>
    <name evidence="1" type="ORF">GCM10011501_15430</name>
</gene>
<dbReference type="EMBL" id="BNAH01000005">
    <property type="protein sequence ID" value="GHE87060.1"/>
    <property type="molecule type" value="Genomic_DNA"/>
</dbReference>
<proteinExistence type="predicted"/>
<dbReference type="InterPro" id="IPR005619">
    <property type="entry name" value="Uncharacterised_YajG"/>
</dbReference>
<comment type="caution">
    <text evidence="1">The sequence shown here is derived from an EMBL/GenBank/DDBJ whole genome shotgun (WGS) entry which is preliminary data.</text>
</comment>
<evidence type="ECO:0000313" key="1">
    <source>
        <dbReference type="EMBL" id="GHE87060.1"/>
    </source>
</evidence>
<organism evidence="1 2">
    <name type="scientific">Thalassotalea profundi</name>
    <dbReference type="NCBI Taxonomy" id="2036687"/>
    <lineage>
        <taxon>Bacteria</taxon>
        <taxon>Pseudomonadati</taxon>
        <taxon>Pseudomonadota</taxon>
        <taxon>Gammaproteobacteria</taxon>
        <taxon>Alteromonadales</taxon>
        <taxon>Colwelliaceae</taxon>
        <taxon>Thalassotalea</taxon>
    </lineage>
</organism>
<reference evidence="2" key="1">
    <citation type="journal article" date="2019" name="Int. J. Syst. Evol. Microbiol.">
        <title>The Global Catalogue of Microorganisms (GCM) 10K type strain sequencing project: providing services to taxonomists for standard genome sequencing and annotation.</title>
        <authorList>
            <consortium name="The Broad Institute Genomics Platform"/>
            <consortium name="The Broad Institute Genome Sequencing Center for Infectious Disease"/>
            <person name="Wu L."/>
            <person name="Ma J."/>
        </authorList>
    </citation>
    <scope>NUCLEOTIDE SEQUENCE [LARGE SCALE GENOMIC DNA]</scope>
    <source>
        <strain evidence="2">CGMCC 1.15922</strain>
    </source>
</reference>
<evidence type="ECO:0008006" key="3">
    <source>
        <dbReference type="Google" id="ProtNLM"/>
    </source>
</evidence>
<dbReference type="Proteomes" id="UP000626370">
    <property type="component" value="Unassembled WGS sequence"/>
</dbReference>
<accession>A0ABQ3IL58</accession>
<dbReference type="Pfam" id="PF03923">
    <property type="entry name" value="Lipoprotein_16"/>
    <property type="match status" value="1"/>
</dbReference>
<evidence type="ECO:0000313" key="2">
    <source>
        <dbReference type="Proteomes" id="UP000626370"/>
    </source>
</evidence>
<name>A0ABQ3IL58_9GAMM</name>